<gene>
    <name evidence="3" type="ORF">ACFQPF_02760</name>
</gene>
<feature type="transmembrane region" description="Helical" evidence="1">
    <location>
        <begin position="216"/>
        <end position="235"/>
    </location>
</feature>
<reference evidence="4" key="1">
    <citation type="journal article" date="2019" name="Int. J. Syst. Evol. Microbiol.">
        <title>The Global Catalogue of Microorganisms (GCM) 10K type strain sequencing project: providing services to taxonomists for standard genome sequencing and annotation.</title>
        <authorList>
            <consortium name="The Broad Institute Genomics Platform"/>
            <consortium name="The Broad Institute Genome Sequencing Center for Infectious Disease"/>
            <person name="Wu L."/>
            <person name="Ma J."/>
        </authorList>
    </citation>
    <scope>NUCLEOTIDE SEQUENCE [LARGE SCALE GENOMIC DNA]</scope>
    <source>
        <strain evidence="4">NBRC 106396</strain>
    </source>
</reference>
<dbReference type="Proteomes" id="UP001596549">
    <property type="component" value="Unassembled WGS sequence"/>
</dbReference>
<evidence type="ECO:0000256" key="2">
    <source>
        <dbReference type="SAM" id="SignalP"/>
    </source>
</evidence>
<feature type="transmembrane region" description="Helical" evidence="1">
    <location>
        <begin position="100"/>
        <end position="118"/>
    </location>
</feature>
<feature type="transmembrane region" description="Helical" evidence="1">
    <location>
        <begin position="192"/>
        <end position="210"/>
    </location>
</feature>
<accession>A0ABW2NN92</accession>
<keyword evidence="1" id="KW-0812">Transmembrane</keyword>
<keyword evidence="2" id="KW-0732">Signal</keyword>
<proteinExistence type="predicted"/>
<feature type="transmembrane region" description="Helical" evidence="1">
    <location>
        <begin position="167"/>
        <end position="185"/>
    </location>
</feature>
<evidence type="ECO:0000256" key="1">
    <source>
        <dbReference type="SAM" id="Phobius"/>
    </source>
</evidence>
<keyword evidence="1" id="KW-0472">Membrane</keyword>
<protein>
    <recommendedName>
        <fullName evidence="5">Tryptophan-rich sensory protein</fullName>
    </recommendedName>
</protein>
<dbReference type="PANTHER" id="PTHR33802">
    <property type="entry name" value="SI:CH211-161H7.5-RELATED"/>
    <property type="match status" value="1"/>
</dbReference>
<organism evidence="3 4">
    <name type="scientific">Fictibacillus iocasae</name>
    <dbReference type="NCBI Taxonomy" id="2715437"/>
    <lineage>
        <taxon>Bacteria</taxon>
        <taxon>Bacillati</taxon>
        <taxon>Bacillota</taxon>
        <taxon>Bacilli</taxon>
        <taxon>Bacillales</taxon>
        <taxon>Fictibacillaceae</taxon>
        <taxon>Fictibacillus</taxon>
    </lineage>
</organism>
<feature type="transmembrane region" description="Helical" evidence="1">
    <location>
        <begin position="138"/>
        <end position="161"/>
    </location>
</feature>
<feature type="transmembrane region" description="Helical" evidence="1">
    <location>
        <begin position="77"/>
        <end position="94"/>
    </location>
</feature>
<dbReference type="RefSeq" id="WP_379746175.1">
    <property type="nucleotide sequence ID" value="NZ_JBHTCP010000004.1"/>
</dbReference>
<feature type="transmembrane region" description="Helical" evidence="1">
    <location>
        <begin position="44"/>
        <end position="65"/>
    </location>
</feature>
<keyword evidence="4" id="KW-1185">Reference proteome</keyword>
<comment type="caution">
    <text evidence="3">The sequence shown here is derived from an EMBL/GenBank/DDBJ whole genome shotgun (WGS) entry which is preliminary data.</text>
</comment>
<feature type="chain" id="PRO_5045063817" description="Tryptophan-rich sensory protein" evidence="2">
    <location>
        <begin position="21"/>
        <end position="243"/>
    </location>
</feature>
<evidence type="ECO:0000313" key="3">
    <source>
        <dbReference type="EMBL" id="MFC7370593.1"/>
    </source>
</evidence>
<dbReference type="PANTHER" id="PTHR33802:SF1">
    <property type="entry name" value="XK-RELATED PROTEIN"/>
    <property type="match status" value="1"/>
</dbReference>
<keyword evidence="1" id="KW-1133">Transmembrane helix</keyword>
<evidence type="ECO:0000313" key="4">
    <source>
        <dbReference type="Proteomes" id="UP001596549"/>
    </source>
</evidence>
<sequence>MNKLLRLLVFLLSLSQPLFAYVMNNSSSIMDENGSEPFITPAGYTFSIWGVIVIGSIAYGVYQVLPINAKKKVYDYIAPYSIITFIGFDAWLLAADQEKLLLTVMIFMIMGIALFLSYRHIVSAAFNTFEKIAVYGTFSLYFGWTTVAIFANIAAALSFYGLPNTGVLWQMAVLIAAAATSLVLLMRFSFPLPYLMTIIWAFTGILVRTTGAGKEVLPLTFLTITAIVVFIVLALRNKYNLRK</sequence>
<evidence type="ECO:0008006" key="5">
    <source>
        <dbReference type="Google" id="ProtNLM"/>
    </source>
</evidence>
<dbReference type="EMBL" id="JBHTCP010000004">
    <property type="protein sequence ID" value="MFC7370593.1"/>
    <property type="molecule type" value="Genomic_DNA"/>
</dbReference>
<name>A0ABW2NN92_9BACL</name>
<feature type="signal peptide" evidence="2">
    <location>
        <begin position="1"/>
        <end position="20"/>
    </location>
</feature>